<evidence type="ECO:0000256" key="1">
    <source>
        <dbReference type="ARBA" id="ARBA00004123"/>
    </source>
</evidence>
<keyword evidence="5" id="KW-0539">Nucleus</keyword>
<protein>
    <submittedName>
        <fullName evidence="8">Transcription factor</fullName>
    </submittedName>
</protein>
<dbReference type="Proteomes" id="UP001293254">
    <property type="component" value="Unassembled WGS sequence"/>
</dbReference>
<dbReference type="InterPro" id="IPR036638">
    <property type="entry name" value="HLH_DNA-bd_sf"/>
</dbReference>
<comment type="subcellular location">
    <subcellularLocation>
        <location evidence="1">Nucleus</location>
    </subcellularLocation>
</comment>
<proteinExistence type="predicted"/>
<feature type="domain" description="BHLH" evidence="7">
    <location>
        <begin position="294"/>
        <end position="343"/>
    </location>
</feature>
<evidence type="ECO:0000256" key="4">
    <source>
        <dbReference type="ARBA" id="ARBA00023163"/>
    </source>
</evidence>
<feature type="compositionally biased region" description="Polar residues" evidence="6">
    <location>
        <begin position="236"/>
        <end position="252"/>
    </location>
</feature>
<dbReference type="AlphaFoldDB" id="A0AAE1XKU4"/>
<evidence type="ECO:0000256" key="2">
    <source>
        <dbReference type="ARBA" id="ARBA00023015"/>
    </source>
</evidence>
<keyword evidence="2" id="KW-0805">Transcription regulation</keyword>
<dbReference type="InterPro" id="IPR045843">
    <property type="entry name" value="IND-like"/>
</dbReference>
<dbReference type="Pfam" id="PF00010">
    <property type="entry name" value="HLH"/>
    <property type="match status" value="1"/>
</dbReference>
<evidence type="ECO:0000259" key="7">
    <source>
        <dbReference type="PROSITE" id="PS50888"/>
    </source>
</evidence>
<dbReference type="SUPFAM" id="SSF47459">
    <property type="entry name" value="HLH, helix-loop-helix DNA-binding domain"/>
    <property type="match status" value="1"/>
</dbReference>
<name>A0AAE1XKU4_9LAMI</name>
<dbReference type="EMBL" id="JACGWO010000012">
    <property type="protein sequence ID" value="KAK4413815.1"/>
    <property type="molecule type" value="Genomic_DNA"/>
</dbReference>
<dbReference type="PANTHER" id="PTHR45914:SF12">
    <property type="entry name" value="TRANSCRIPTION FACTOR BHLH87"/>
    <property type="match status" value="1"/>
</dbReference>
<sequence length="376" mass="41767">MASRVPQPGLDRLMFRLEDDVLKADKQKNMYAAGSVVLLFVISYFRRYKNQMEGLGWSNQQHELEESLNSNGGGKMEVTSTETCNPVQRRTREIDFFPGVFTQWNARSGGASGCYLFDGLILDSGTTGGRGINQEMMRSFDPVEYQTGTASVEDDGISMIFSDSKKLWDFTEGTVKSVPLITSSAAKGVDVEASSRTSGERAMIDRSGCSGSDDYEPNATKRRRAGSHKMQDKRSITSSNIKFEGTCSSASSAEEPGHDSASQMKELIYRAAVFRPVNFSTEIMEKPRRKNVKISDDPQTVAARRRRERISERIRVLQRLVPGGTKMDTASVLDEAANYLKFLKSQTKALEQKTNGTVNDFLPNANLVLSQLHPHP</sequence>
<dbReference type="PANTHER" id="PTHR45914">
    <property type="entry name" value="TRANSCRIPTION FACTOR HEC3-RELATED"/>
    <property type="match status" value="1"/>
</dbReference>
<evidence type="ECO:0000256" key="5">
    <source>
        <dbReference type="ARBA" id="ARBA00023242"/>
    </source>
</evidence>
<evidence type="ECO:0000256" key="6">
    <source>
        <dbReference type="SAM" id="MobiDB-lite"/>
    </source>
</evidence>
<comment type="caution">
    <text evidence="8">The sequence shown here is derived from an EMBL/GenBank/DDBJ whole genome shotgun (WGS) entry which is preliminary data.</text>
</comment>
<dbReference type="SMART" id="SM00353">
    <property type="entry name" value="HLH"/>
    <property type="match status" value="1"/>
</dbReference>
<organism evidence="8 9">
    <name type="scientific">Sesamum alatum</name>
    <dbReference type="NCBI Taxonomy" id="300844"/>
    <lineage>
        <taxon>Eukaryota</taxon>
        <taxon>Viridiplantae</taxon>
        <taxon>Streptophyta</taxon>
        <taxon>Embryophyta</taxon>
        <taxon>Tracheophyta</taxon>
        <taxon>Spermatophyta</taxon>
        <taxon>Magnoliopsida</taxon>
        <taxon>eudicotyledons</taxon>
        <taxon>Gunneridae</taxon>
        <taxon>Pentapetalae</taxon>
        <taxon>asterids</taxon>
        <taxon>lamiids</taxon>
        <taxon>Lamiales</taxon>
        <taxon>Pedaliaceae</taxon>
        <taxon>Sesamum</taxon>
    </lineage>
</organism>
<accession>A0AAE1XKU4</accession>
<feature type="region of interest" description="Disordered" evidence="6">
    <location>
        <begin position="192"/>
        <end position="261"/>
    </location>
</feature>
<dbReference type="GO" id="GO:0046983">
    <property type="term" value="F:protein dimerization activity"/>
    <property type="evidence" value="ECO:0007669"/>
    <property type="project" value="InterPro"/>
</dbReference>
<reference evidence="8" key="1">
    <citation type="submission" date="2020-06" db="EMBL/GenBank/DDBJ databases">
        <authorList>
            <person name="Li T."/>
            <person name="Hu X."/>
            <person name="Zhang T."/>
            <person name="Song X."/>
            <person name="Zhang H."/>
            <person name="Dai N."/>
            <person name="Sheng W."/>
            <person name="Hou X."/>
            <person name="Wei L."/>
        </authorList>
    </citation>
    <scope>NUCLEOTIDE SEQUENCE</scope>
    <source>
        <strain evidence="8">3651</strain>
        <tissue evidence="8">Leaf</tissue>
    </source>
</reference>
<gene>
    <name evidence="8" type="ORF">Salat_2794300</name>
</gene>
<dbReference type="InterPro" id="IPR011598">
    <property type="entry name" value="bHLH_dom"/>
</dbReference>
<dbReference type="PROSITE" id="PS50888">
    <property type="entry name" value="BHLH"/>
    <property type="match status" value="1"/>
</dbReference>
<reference evidence="8" key="2">
    <citation type="journal article" date="2024" name="Plant">
        <title>Genomic evolution and insights into agronomic trait innovations of Sesamum species.</title>
        <authorList>
            <person name="Miao H."/>
            <person name="Wang L."/>
            <person name="Qu L."/>
            <person name="Liu H."/>
            <person name="Sun Y."/>
            <person name="Le M."/>
            <person name="Wang Q."/>
            <person name="Wei S."/>
            <person name="Zheng Y."/>
            <person name="Lin W."/>
            <person name="Duan Y."/>
            <person name="Cao H."/>
            <person name="Xiong S."/>
            <person name="Wang X."/>
            <person name="Wei L."/>
            <person name="Li C."/>
            <person name="Ma Q."/>
            <person name="Ju M."/>
            <person name="Zhao R."/>
            <person name="Li G."/>
            <person name="Mu C."/>
            <person name="Tian Q."/>
            <person name="Mei H."/>
            <person name="Zhang T."/>
            <person name="Gao T."/>
            <person name="Zhang H."/>
        </authorList>
    </citation>
    <scope>NUCLEOTIDE SEQUENCE</scope>
    <source>
        <strain evidence="8">3651</strain>
    </source>
</reference>
<dbReference type="GO" id="GO:0005634">
    <property type="term" value="C:nucleus"/>
    <property type="evidence" value="ECO:0007669"/>
    <property type="project" value="UniProtKB-SubCell"/>
</dbReference>
<dbReference type="GO" id="GO:0003677">
    <property type="term" value="F:DNA binding"/>
    <property type="evidence" value="ECO:0007669"/>
    <property type="project" value="UniProtKB-KW"/>
</dbReference>
<keyword evidence="4" id="KW-0804">Transcription</keyword>
<evidence type="ECO:0000313" key="8">
    <source>
        <dbReference type="EMBL" id="KAK4413815.1"/>
    </source>
</evidence>
<evidence type="ECO:0000256" key="3">
    <source>
        <dbReference type="ARBA" id="ARBA00023125"/>
    </source>
</evidence>
<keyword evidence="9" id="KW-1185">Reference proteome</keyword>
<dbReference type="GO" id="GO:0003700">
    <property type="term" value="F:DNA-binding transcription factor activity"/>
    <property type="evidence" value="ECO:0007669"/>
    <property type="project" value="InterPro"/>
</dbReference>
<dbReference type="Gene3D" id="4.10.280.10">
    <property type="entry name" value="Helix-loop-helix DNA-binding domain"/>
    <property type="match status" value="1"/>
</dbReference>
<evidence type="ECO:0000313" key="9">
    <source>
        <dbReference type="Proteomes" id="UP001293254"/>
    </source>
</evidence>
<keyword evidence="3" id="KW-0238">DNA-binding</keyword>